<proteinExistence type="predicted"/>
<dbReference type="Proteomes" id="UP001597197">
    <property type="component" value="Unassembled WGS sequence"/>
</dbReference>
<dbReference type="RefSeq" id="WP_382315855.1">
    <property type="nucleotide sequence ID" value="NZ_JBHUFD010000006.1"/>
</dbReference>
<reference evidence="2" key="1">
    <citation type="journal article" date="2019" name="Int. J. Syst. Evol. Microbiol.">
        <title>The Global Catalogue of Microorganisms (GCM) 10K type strain sequencing project: providing services to taxonomists for standard genome sequencing and annotation.</title>
        <authorList>
            <consortium name="The Broad Institute Genomics Platform"/>
            <consortium name="The Broad Institute Genome Sequencing Center for Infectious Disease"/>
            <person name="Wu L."/>
            <person name="Ma J."/>
        </authorList>
    </citation>
    <scope>NUCLEOTIDE SEQUENCE [LARGE SCALE GENOMIC DNA]</scope>
    <source>
        <strain evidence="2">CGMCC 1.15795</strain>
    </source>
</reference>
<evidence type="ECO:0000313" key="1">
    <source>
        <dbReference type="EMBL" id="MFD1874237.1"/>
    </source>
</evidence>
<accession>A0ABW4QY25</accession>
<gene>
    <name evidence="1" type="ORF">ACFSDX_17465</name>
</gene>
<protein>
    <submittedName>
        <fullName evidence="1">Uncharacterized protein</fullName>
    </submittedName>
</protein>
<organism evidence="1 2">
    <name type="scientific">Hymenobacter bucti</name>
    <dbReference type="NCBI Taxonomy" id="1844114"/>
    <lineage>
        <taxon>Bacteria</taxon>
        <taxon>Pseudomonadati</taxon>
        <taxon>Bacteroidota</taxon>
        <taxon>Cytophagia</taxon>
        <taxon>Cytophagales</taxon>
        <taxon>Hymenobacteraceae</taxon>
        <taxon>Hymenobacter</taxon>
    </lineage>
</organism>
<evidence type="ECO:0000313" key="2">
    <source>
        <dbReference type="Proteomes" id="UP001597197"/>
    </source>
</evidence>
<comment type="caution">
    <text evidence="1">The sequence shown here is derived from an EMBL/GenBank/DDBJ whole genome shotgun (WGS) entry which is preliminary data.</text>
</comment>
<dbReference type="EMBL" id="JBHUFD010000006">
    <property type="protein sequence ID" value="MFD1874237.1"/>
    <property type="molecule type" value="Genomic_DNA"/>
</dbReference>
<keyword evidence="2" id="KW-1185">Reference proteome</keyword>
<sequence>MGLYISIELSAGPRQFNELWAFLTQAGQLLARWGWDTLLTYNRQTTVSLTAEETSLLVTHWQQQTSHSLALLYGAQLLPHEVFTLLSWHSLEPAR</sequence>
<name>A0ABW4QY25_9BACT</name>